<dbReference type="HOGENOM" id="CLU_056896_1_0_11"/>
<reference evidence="3 4" key="1">
    <citation type="journal article" date="2009" name="Stand. Genomic Sci.">
        <title>Complete genome sequence of Stackebrandtia nassauensis type strain (LLR-40K-21).</title>
        <authorList>
            <person name="Munk C."/>
            <person name="Lapidus A."/>
            <person name="Copeland A."/>
            <person name="Jando M."/>
            <person name="Mayilraj S."/>
            <person name="Glavina Del Rio T."/>
            <person name="Nolan M."/>
            <person name="Chen F."/>
            <person name="Lucas S."/>
            <person name="Tice H."/>
            <person name="Cheng J.F."/>
            <person name="Han C."/>
            <person name="Detter J.C."/>
            <person name="Bruce D."/>
            <person name="Goodwin L."/>
            <person name="Chain P."/>
            <person name="Pitluck S."/>
            <person name="Goker M."/>
            <person name="Ovchinikova G."/>
            <person name="Pati A."/>
            <person name="Ivanova N."/>
            <person name="Mavromatis K."/>
            <person name="Chen A."/>
            <person name="Palaniappan K."/>
            <person name="Land M."/>
            <person name="Hauser L."/>
            <person name="Chang Y.J."/>
            <person name="Jeffries C.D."/>
            <person name="Bristow J."/>
            <person name="Eisen J.A."/>
            <person name="Markowitz V."/>
            <person name="Hugenholtz P."/>
            <person name="Kyrpides N.C."/>
            <person name="Klenk H.P."/>
        </authorList>
    </citation>
    <scope>NUCLEOTIDE SEQUENCE [LARGE SCALE GENOMIC DNA]</scope>
    <source>
        <strain evidence="4">DSM 44728 / CIP 108903 / NRRL B-16338 / NBRC 102104 / LLR-40K-21</strain>
    </source>
</reference>
<dbReference type="GO" id="GO:0005524">
    <property type="term" value="F:ATP binding"/>
    <property type="evidence" value="ECO:0007669"/>
    <property type="project" value="InterPro"/>
</dbReference>
<dbReference type="KEGG" id="sna:Snas_2435"/>
<evidence type="ECO:0000313" key="4">
    <source>
        <dbReference type="Proteomes" id="UP000000844"/>
    </source>
</evidence>
<gene>
    <name evidence="3" type="ordered locus">Snas_2435</name>
</gene>
<evidence type="ECO:0000256" key="1">
    <source>
        <dbReference type="ARBA" id="ARBA00022777"/>
    </source>
</evidence>
<dbReference type="Proteomes" id="UP000000844">
    <property type="component" value="Chromosome"/>
</dbReference>
<evidence type="ECO:0000313" key="3">
    <source>
        <dbReference type="EMBL" id="ADD42118.1"/>
    </source>
</evidence>
<proteinExistence type="predicted"/>
<name>D3Q4T8_STANL</name>
<keyword evidence="4" id="KW-1185">Reference proteome</keyword>
<dbReference type="InterPro" id="IPR014721">
    <property type="entry name" value="Ribsml_uS5_D2-typ_fold_subgr"/>
</dbReference>
<protein>
    <submittedName>
        <fullName evidence="3">GHMP kinase</fullName>
    </submittedName>
</protein>
<keyword evidence="1 3" id="KW-0808">Transferase</keyword>
<dbReference type="Pfam" id="PF00288">
    <property type="entry name" value="GHMP_kinases_N"/>
    <property type="match status" value="1"/>
</dbReference>
<dbReference type="SUPFAM" id="SSF54211">
    <property type="entry name" value="Ribosomal protein S5 domain 2-like"/>
    <property type="match status" value="1"/>
</dbReference>
<keyword evidence="1 3" id="KW-0418">Kinase</keyword>
<dbReference type="InterPro" id="IPR020568">
    <property type="entry name" value="Ribosomal_Su5_D2-typ_SF"/>
</dbReference>
<dbReference type="InterPro" id="IPR006204">
    <property type="entry name" value="GHMP_kinase_N_dom"/>
</dbReference>
<organism evidence="3 4">
    <name type="scientific">Stackebrandtia nassauensis (strain DSM 44728 / CIP 108903 / NRRL B-16338 / NBRC 102104 / LLR-40K-21)</name>
    <dbReference type="NCBI Taxonomy" id="446470"/>
    <lineage>
        <taxon>Bacteria</taxon>
        <taxon>Bacillati</taxon>
        <taxon>Actinomycetota</taxon>
        <taxon>Actinomycetes</taxon>
        <taxon>Glycomycetales</taxon>
        <taxon>Glycomycetaceae</taxon>
        <taxon>Stackebrandtia</taxon>
    </lineage>
</organism>
<feature type="domain" description="GHMP kinase N-terminal" evidence="2">
    <location>
        <begin position="99"/>
        <end position="164"/>
    </location>
</feature>
<dbReference type="AlphaFoldDB" id="D3Q4T8"/>
<sequence length="332" mass="35261">MTSLMATCDVTDDARRAPFDTFPLHQPLVGRRFGHGQSIGHHGELLQGTFEDSDGLRHRALVTLPLPGLVTHAYFHPGPGAPGRVTVKPAWKRKAAAAAELILSRYLPTASGELVIHGAGAQPGLGLGSSTSDVTAALRAVADCYALPVTAADLARLAVEAEGASDSVMLDSQVVLFAHRCGHVLESFNRLLPHIVVVGCDTDPDRGGVDTLGFRPPEHTAAEIGEFRCLLGLLRHGLSTGSVSLLAKVAEASARINQRYLPTREFDNLSTIARETGGLGIQVSHSGTVAGILFDGSVPGAVSRAEDCQRILRKRGFEDPWVFHSHSVKDGR</sequence>
<dbReference type="GO" id="GO:0016301">
    <property type="term" value="F:kinase activity"/>
    <property type="evidence" value="ECO:0007669"/>
    <property type="project" value="UniProtKB-KW"/>
</dbReference>
<dbReference type="STRING" id="446470.Snas_2435"/>
<dbReference type="Gene3D" id="3.30.230.10">
    <property type="match status" value="1"/>
</dbReference>
<accession>D3Q4T8</accession>
<dbReference type="eggNOG" id="COG4542">
    <property type="taxonomic scope" value="Bacteria"/>
</dbReference>
<dbReference type="EMBL" id="CP001778">
    <property type="protein sequence ID" value="ADD42118.1"/>
    <property type="molecule type" value="Genomic_DNA"/>
</dbReference>
<evidence type="ECO:0000259" key="2">
    <source>
        <dbReference type="Pfam" id="PF00288"/>
    </source>
</evidence>